<dbReference type="OMA" id="WATKVHT"/>
<dbReference type="GO" id="GO:0018812">
    <property type="term" value="F:3-hydroxyacyl-CoA dehydratase activity"/>
    <property type="evidence" value="ECO:0007669"/>
    <property type="project" value="UniProtKB-ARBA"/>
</dbReference>
<dbReference type="GeneID" id="581580"/>
<evidence type="ECO:0000256" key="11">
    <source>
        <dbReference type="SAM" id="MobiDB-lite"/>
    </source>
</evidence>
<evidence type="ECO:0000256" key="3">
    <source>
        <dbReference type="ARBA" id="ARBA00006484"/>
    </source>
</evidence>
<dbReference type="SUPFAM" id="SSF51735">
    <property type="entry name" value="NAD(P)-binding Rossmann-fold domains"/>
    <property type="match status" value="1"/>
</dbReference>
<dbReference type="Pfam" id="PF01575">
    <property type="entry name" value="MaoC_dehydratas"/>
    <property type="match status" value="1"/>
</dbReference>
<evidence type="ECO:0000256" key="7">
    <source>
        <dbReference type="ARBA" id="ARBA00023140"/>
    </source>
</evidence>
<feature type="region of interest" description="Disordered" evidence="11">
    <location>
        <begin position="301"/>
        <end position="329"/>
    </location>
</feature>
<evidence type="ECO:0000259" key="12">
    <source>
        <dbReference type="SMART" id="SM00822"/>
    </source>
</evidence>
<sequence>MGEELRFDGRVALVTGAGGGLGKEYALLLAARGASVVVNDLGGDRAGQGKSSMAADQVVNEIRSKGGNAVANYDSVEDGDKLVQTALDNFGRIDIVINNAGILRDRSFARISDMDWDLVHRVHLRGSFMVTRAAWPHMKKQKFGRIIMTSSAAGLYGNFGQTNYSAAKLGLVGMSNTLSREGIKYNILCNTIAPMAASRLTEDIMPPDIFEKLKPDYVAPMVAYLSHEECQSTGGIYECGAGWAAKLRWQRTAGVNCLKPDQPYTAEQIRDNWDKICDFEGKVSYPASTQDSMMFMLESINEGSSEADSSPSSKGDTGGDGDDGGFNPSKAIGVEMGAKDFQYTSREAILYALGVGVSTTQPDHLKFLFELNEDFCVLPTFGVIPSFAALQNLTSVPGLESIDVTRILHGEQYLELKKPLDTSAKLTNKPMVVDIVDKKSGAVIIINANSYDENNELVIVNQNVVFLVGAGGFGGKRSSPHLKETAKAPSRAPDASLQEKTSLDQAALYRLSGDYNPLHIDPSFAAMGGFAQPILHGLCSFGFASRHVLKQYANNDVSKFKAIKVRFSKPVLPGQTIQTDMWQEGTRIHFQSKVVETGAVCISGAYVDLHGVAEQKNAAPSQPSSSGLKSEAIFSAASGMVSGAPVLVKKVNGVIQYNITSDGKVAGVWTIDLKGQGAVYVGEPKSGKADVTVTISDEDFVALASGSLKPQTAFLSGKIKVKGQIMLLQKVLPMFESFMKGKL</sequence>
<dbReference type="Pfam" id="PF02036">
    <property type="entry name" value="SCP2"/>
    <property type="match status" value="1"/>
</dbReference>
<keyword evidence="5" id="KW-0560">Oxidoreductase</keyword>
<dbReference type="SMART" id="SM00822">
    <property type="entry name" value="PKS_KR"/>
    <property type="match status" value="1"/>
</dbReference>
<dbReference type="AlphaFoldDB" id="A0A7M7RC97"/>
<dbReference type="GO" id="GO:0006635">
    <property type="term" value="P:fatty acid beta-oxidation"/>
    <property type="evidence" value="ECO:0000318"/>
    <property type="project" value="GO_Central"/>
</dbReference>
<feature type="domain" description="Ketoreductase" evidence="12">
    <location>
        <begin position="10"/>
        <end position="203"/>
    </location>
</feature>
<dbReference type="FunFam" id="3.10.129.10:FF:000013">
    <property type="entry name" value="Peroxisomal multifunctional enzyme type 2"/>
    <property type="match status" value="1"/>
</dbReference>
<dbReference type="KEGG" id="spu:581580"/>
<dbReference type="InterPro" id="IPR029069">
    <property type="entry name" value="HotDog_dom_sf"/>
</dbReference>
<dbReference type="InterPro" id="IPR036291">
    <property type="entry name" value="NAD(P)-bd_dom_sf"/>
</dbReference>
<keyword evidence="7" id="KW-0576">Peroxisome</keyword>
<dbReference type="PROSITE" id="PS00061">
    <property type="entry name" value="ADH_SHORT"/>
    <property type="match status" value="1"/>
</dbReference>
<dbReference type="InParanoid" id="A0A7M7RC97"/>
<evidence type="ECO:0000256" key="9">
    <source>
        <dbReference type="ARBA" id="ARBA00023239"/>
    </source>
</evidence>
<dbReference type="Proteomes" id="UP000007110">
    <property type="component" value="Unassembled WGS sequence"/>
</dbReference>
<dbReference type="Pfam" id="PF22622">
    <property type="entry name" value="MFE-2_hydrat-2_N"/>
    <property type="match status" value="1"/>
</dbReference>
<evidence type="ECO:0000256" key="4">
    <source>
        <dbReference type="ARBA" id="ARBA00022832"/>
    </source>
</evidence>
<dbReference type="UniPathway" id="UPA00659"/>
<proteinExistence type="inferred from homology"/>
<dbReference type="GO" id="GO:0044594">
    <property type="term" value="F:17-beta-hydroxysteroid dehydrogenase (NAD+) activity"/>
    <property type="evidence" value="ECO:0000318"/>
    <property type="project" value="GO_Central"/>
</dbReference>
<dbReference type="InterPro" id="IPR057326">
    <property type="entry name" value="KR_dom"/>
</dbReference>
<comment type="subcellular location">
    <subcellularLocation>
        <location evidence="1">Peroxisome</location>
    </subcellularLocation>
</comment>
<dbReference type="GO" id="GO:0003857">
    <property type="term" value="F:(3S)-3-hydroxyacyl-CoA dehydrogenase (NAD+) activity"/>
    <property type="evidence" value="ECO:0000318"/>
    <property type="project" value="GO_Central"/>
</dbReference>
<evidence type="ECO:0000313" key="13">
    <source>
        <dbReference type="EnsemblMetazoa" id="XP_786662"/>
    </source>
</evidence>
<dbReference type="CDD" id="cd05353">
    <property type="entry name" value="hydroxyacyl-CoA-like_DH_SDR_c-like"/>
    <property type="match status" value="1"/>
</dbReference>
<comment type="pathway">
    <text evidence="2">Lipid metabolism; fatty acid beta-oxidation.</text>
</comment>
<keyword evidence="4" id="KW-0276">Fatty acid metabolism</keyword>
<name>A0A7M7RC97_STRPU</name>
<dbReference type="OrthoDB" id="3592703at2759"/>
<organism evidence="13 14">
    <name type="scientific">Strongylocentrotus purpuratus</name>
    <name type="common">Purple sea urchin</name>
    <dbReference type="NCBI Taxonomy" id="7668"/>
    <lineage>
        <taxon>Eukaryota</taxon>
        <taxon>Metazoa</taxon>
        <taxon>Echinodermata</taxon>
        <taxon>Eleutherozoa</taxon>
        <taxon>Echinozoa</taxon>
        <taxon>Echinoidea</taxon>
        <taxon>Euechinoidea</taxon>
        <taxon>Echinacea</taxon>
        <taxon>Camarodonta</taxon>
        <taxon>Echinidea</taxon>
        <taxon>Strongylocentrotidae</taxon>
        <taxon>Strongylocentrotus</taxon>
    </lineage>
</organism>
<dbReference type="SUPFAM" id="SSF54637">
    <property type="entry name" value="Thioesterase/thiol ester dehydrase-isomerase"/>
    <property type="match status" value="2"/>
</dbReference>
<dbReference type="InterPro" id="IPR002539">
    <property type="entry name" value="MaoC-like_dom"/>
</dbReference>
<comment type="similarity">
    <text evidence="3">Belongs to the short-chain dehydrogenases/reductases (SDR) family.</text>
</comment>
<dbReference type="InterPro" id="IPR003033">
    <property type="entry name" value="SCP2_sterol-bd_dom"/>
</dbReference>
<dbReference type="PANTHER" id="PTHR45024">
    <property type="entry name" value="DEHYDROGENASES, SHORT CHAIN"/>
    <property type="match status" value="1"/>
</dbReference>
<evidence type="ECO:0000256" key="2">
    <source>
        <dbReference type="ARBA" id="ARBA00005005"/>
    </source>
</evidence>
<dbReference type="PRINTS" id="PR00081">
    <property type="entry name" value="GDHRDH"/>
</dbReference>
<dbReference type="GO" id="GO:0005777">
    <property type="term" value="C:peroxisome"/>
    <property type="evidence" value="ECO:0000318"/>
    <property type="project" value="GO_Central"/>
</dbReference>
<evidence type="ECO:0000256" key="10">
    <source>
        <dbReference type="ARBA" id="ARBA00073497"/>
    </source>
</evidence>
<dbReference type="Pfam" id="PF00106">
    <property type="entry name" value="adh_short"/>
    <property type="match status" value="1"/>
</dbReference>
<feature type="compositionally biased region" description="Low complexity" evidence="11">
    <location>
        <begin position="304"/>
        <end position="315"/>
    </location>
</feature>
<dbReference type="InterPro" id="IPR002347">
    <property type="entry name" value="SDR_fam"/>
</dbReference>
<dbReference type="CDD" id="cd03448">
    <property type="entry name" value="HDE_HSD"/>
    <property type="match status" value="1"/>
</dbReference>
<keyword evidence="6" id="KW-0443">Lipid metabolism</keyword>
<dbReference type="PANTHER" id="PTHR45024:SF2">
    <property type="entry name" value="SCP2 DOMAIN-CONTAINING PROTEIN"/>
    <property type="match status" value="1"/>
</dbReference>
<dbReference type="PRINTS" id="PR00080">
    <property type="entry name" value="SDRFAMILY"/>
</dbReference>
<evidence type="ECO:0000313" key="14">
    <source>
        <dbReference type="Proteomes" id="UP000007110"/>
    </source>
</evidence>
<dbReference type="FunFam" id="3.40.50.720:FF:000185">
    <property type="entry name" value="peroxisomal multifunctional enzyme type 2"/>
    <property type="match status" value="1"/>
</dbReference>
<accession>A0A7M7RC97</accession>
<protein>
    <recommendedName>
        <fullName evidence="10">Peroxisomal multifunctional enzyme type 2</fullName>
    </recommendedName>
</protein>
<keyword evidence="9" id="KW-0456">Lyase</keyword>
<dbReference type="InterPro" id="IPR036527">
    <property type="entry name" value="SCP2_sterol-bd_dom_sf"/>
</dbReference>
<dbReference type="Gene3D" id="1.10.287.4290">
    <property type="match status" value="1"/>
</dbReference>
<dbReference type="EnsemblMetazoa" id="XM_781569">
    <property type="protein sequence ID" value="XP_786662"/>
    <property type="gene ID" value="LOC581580"/>
</dbReference>
<evidence type="ECO:0000256" key="5">
    <source>
        <dbReference type="ARBA" id="ARBA00023002"/>
    </source>
</evidence>
<feature type="region of interest" description="Disordered" evidence="11">
    <location>
        <begin position="478"/>
        <end position="499"/>
    </location>
</feature>
<evidence type="ECO:0000256" key="8">
    <source>
        <dbReference type="ARBA" id="ARBA00023235"/>
    </source>
</evidence>
<dbReference type="InterPro" id="IPR054357">
    <property type="entry name" value="MFE-2_N"/>
</dbReference>
<reference evidence="14" key="1">
    <citation type="submission" date="2015-02" db="EMBL/GenBank/DDBJ databases">
        <title>Genome sequencing for Strongylocentrotus purpuratus.</title>
        <authorList>
            <person name="Murali S."/>
            <person name="Liu Y."/>
            <person name="Vee V."/>
            <person name="English A."/>
            <person name="Wang M."/>
            <person name="Skinner E."/>
            <person name="Han Y."/>
            <person name="Muzny D.M."/>
            <person name="Worley K.C."/>
            <person name="Gibbs R.A."/>
        </authorList>
    </citation>
    <scope>NUCLEOTIDE SEQUENCE</scope>
</reference>
<dbReference type="Gene3D" id="3.30.1050.10">
    <property type="entry name" value="SCP2 sterol-binding domain"/>
    <property type="match status" value="1"/>
</dbReference>
<dbReference type="GO" id="GO:0016853">
    <property type="term" value="F:isomerase activity"/>
    <property type="evidence" value="ECO:0007669"/>
    <property type="project" value="UniProtKB-KW"/>
</dbReference>
<dbReference type="SUPFAM" id="SSF55718">
    <property type="entry name" value="SCP-like"/>
    <property type="match status" value="1"/>
</dbReference>
<dbReference type="Gene3D" id="3.10.129.10">
    <property type="entry name" value="Hotdog Thioesterase"/>
    <property type="match status" value="2"/>
</dbReference>
<dbReference type="RefSeq" id="XP_786662.3">
    <property type="nucleotide sequence ID" value="XM_781569.5"/>
</dbReference>
<dbReference type="InterPro" id="IPR020904">
    <property type="entry name" value="Sc_DH/Rdtase_CS"/>
</dbReference>
<dbReference type="GO" id="GO:0004300">
    <property type="term" value="F:enoyl-CoA hydratase activity"/>
    <property type="evidence" value="ECO:0000318"/>
    <property type="project" value="GO_Central"/>
</dbReference>
<evidence type="ECO:0000256" key="1">
    <source>
        <dbReference type="ARBA" id="ARBA00004275"/>
    </source>
</evidence>
<keyword evidence="14" id="KW-1185">Reference proteome</keyword>
<keyword evidence="8" id="KW-0413">Isomerase</keyword>
<dbReference type="InterPro" id="IPR051687">
    <property type="entry name" value="Peroxisomal_Beta-Oxidation"/>
</dbReference>
<evidence type="ECO:0000256" key="6">
    <source>
        <dbReference type="ARBA" id="ARBA00023098"/>
    </source>
</evidence>
<reference evidence="13" key="2">
    <citation type="submission" date="2021-01" db="UniProtKB">
        <authorList>
            <consortium name="EnsemblMetazoa"/>
        </authorList>
    </citation>
    <scope>IDENTIFICATION</scope>
</reference>
<dbReference type="Gene3D" id="3.40.50.720">
    <property type="entry name" value="NAD(P)-binding Rossmann-like Domain"/>
    <property type="match status" value="1"/>
</dbReference>